<dbReference type="SUPFAM" id="SSF50249">
    <property type="entry name" value="Nucleic acid-binding proteins"/>
    <property type="match status" value="1"/>
</dbReference>
<dbReference type="PROSITE" id="PS50126">
    <property type="entry name" value="S1"/>
    <property type="match status" value="1"/>
</dbReference>
<accession>A0ABT1I2R5</accession>
<evidence type="ECO:0000313" key="2">
    <source>
        <dbReference type="EMBL" id="MCP2262079.1"/>
    </source>
</evidence>
<dbReference type="Proteomes" id="UP001205311">
    <property type="component" value="Unassembled WGS sequence"/>
</dbReference>
<dbReference type="InterPro" id="IPR003029">
    <property type="entry name" value="S1_domain"/>
</dbReference>
<evidence type="ECO:0000313" key="3">
    <source>
        <dbReference type="Proteomes" id="UP001205311"/>
    </source>
</evidence>
<dbReference type="RefSeq" id="WP_253673879.1">
    <property type="nucleotide sequence ID" value="NZ_JAMTCP010000056.1"/>
</dbReference>
<feature type="domain" description="S1 motif" evidence="1">
    <location>
        <begin position="17"/>
        <end position="83"/>
    </location>
</feature>
<sequence length="112" mass="12406">MPGIEEWERLRSTLRLGQWLSGSVVRPPAFVGGVFVDLGLPVAGFVDVALLPSDQGRWPGDGEVLDFEIWSMDERPQIRLKPLKREFLCEDFEAYVERNGWPAGHPGAATGG</sequence>
<evidence type="ECO:0000259" key="1">
    <source>
        <dbReference type="PROSITE" id="PS50126"/>
    </source>
</evidence>
<protein>
    <recommendedName>
        <fullName evidence="1">S1 motif domain-containing protein</fullName>
    </recommendedName>
</protein>
<proteinExistence type="predicted"/>
<dbReference type="EMBL" id="JAMTCP010000056">
    <property type="protein sequence ID" value="MCP2262079.1"/>
    <property type="molecule type" value="Genomic_DNA"/>
</dbReference>
<reference evidence="2 3" key="1">
    <citation type="submission" date="2022-06" db="EMBL/GenBank/DDBJ databases">
        <title>Genomic Encyclopedia of Archaeal and Bacterial Type Strains, Phase II (KMG-II): from individual species to whole genera.</title>
        <authorList>
            <person name="Goeker M."/>
        </authorList>
    </citation>
    <scope>NUCLEOTIDE SEQUENCE [LARGE SCALE GENOMIC DNA]</scope>
    <source>
        <strain evidence="2 3">DSM 40477</strain>
    </source>
</reference>
<organism evidence="2 3">
    <name type="scientific">Streptoalloteichus tenebrarius (strain ATCC 17920 / DSM 40477 / JCM 4838 / CBS 697.72 / NBRC 16177 / NCIMB 11028 / NRRL B-12390 / A12253. 1 / ISP 5477)</name>
    <name type="common">Streptomyces tenebrarius</name>
    <dbReference type="NCBI Taxonomy" id="1933"/>
    <lineage>
        <taxon>Bacteria</taxon>
        <taxon>Bacillati</taxon>
        <taxon>Actinomycetota</taxon>
        <taxon>Actinomycetes</taxon>
        <taxon>Pseudonocardiales</taxon>
        <taxon>Pseudonocardiaceae</taxon>
        <taxon>Streptoalloteichus</taxon>
    </lineage>
</organism>
<keyword evidence="3" id="KW-1185">Reference proteome</keyword>
<name>A0ABT1I2R5_STRSD</name>
<dbReference type="InterPro" id="IPR012340">
    <property type="entry name" value="NA-bd_OB-fold"/>
</dbReference>
<comment type="caution">
    <text evidence="2">The sequence shown here is derived from an EMBL/GenBank/DDBJ whole genome shotgun (WGS) entry which is preliminary data.</text>
</comment>
<gene>
    <name evidence="2" type="ORF">LX15_005811</name>
</gene>